<feature type="non-terminal residue" evidence="1">
    <location>
        <position position="134"/>
    </location>
</feature>
<dbReference type="EMBL" id="JRJU01000070">
    <property type="protein sequence ID" value="KHF37797.1"/>
    <property type="molecule type" value="Genomic_DNA"/>
</dbReference>
<comment type="caution">
    <text evidence="1">The sequence shown here is derived from an EMBL/GenBank/DDBJ whole genome shotgun (WGS) entry which is preliminary data.</text>
</comment>
<protein>
    <submittedName>
        <fullName evidence="1">Uncharacterized protein</fullName>
    </submittedName>
</protein>
<organism evidence="1 2">
    <name type="scientific">Halalkalibacter okhensis</name>
    <dbReference type="NCBI Taxonomy" id="333138"/>
    <lineage>
        <taxon>Bacteria</taxon>
        <taxon>Bacillati</taxon>
        <taxon>Bacillota</taxon>
        <taxon>Bacilli</taxon>
        <taxon>Bacillales</taxon>
        <taxon>Bacillaceae</taxon>
        <taxon>Halalkalibacter</taxon>
    </lineage>
</organism>
<accession>A0A0B0IAE0</accession>
<dbReference type="AlphaFoldDB" id="A0A0B0IAE0"/>
<gene>
    <name evidence="1" type="ORF">LQ50_25230</name>
</gene>
<evidence type="ECO:0000313" key="2">
    <source>
        <dbReference type="Proteomes" id="UP000030832"/>
    </source>
</evidence>
<dbReference type="RefSeq" id="WP_034634128.1">
    <property type="nucleotide sequence ID" value="NZ_JRJU01000070.1"/>
</dbReference>
<reference evidence="1 2" key="1">
    <citation type="submission" date="2014-09" db="EMBL/GenBank/DDBJ databases">
        <title>Genome sequencing and annotation of Bacillus Okhensis strain Kh10-101T.</title>
        <authorList>
            <person name="Prakash J.S."/>
        </authorList>
    </citation>
    <scope>NUCLEOTIDE SEQUENCE [LARGE SCALE GENOMIC DNA]</scope>
    <source>
        <strain evidence="2">Kh10-101T</strain>
    </source>
</reference>
<sequence>MDFNTFMDRICKMQAFQTGEDVDYMCDFVSQNVSLTQLDIWLSEILQSEDENLAHLANLMEVHPLGFQKYVISDKGIRARLHVWGNQEMKEKVHDHRFHFCSKVLCGSYIHEEYAEPIVDGERIEKIELINSKK</sequence>
<dbReference type="Proteomes" id="UP000030832">
    <property type="component" value="Unassembled WGS sequence"/>
</dbReference>
<proteinExistence type="predicted"/>
<evidence type="ECO:0000313" key="1">
    <source>
        <dbReference type="EMBL" id="KHF37797.1"/>
    </source>
</evidence>
<name>A0A0B0IAE0_9BACI</name>
<dbReference type="STRING" id="333138.LQ50_25230"/>
<keyword evidence="2" id="KW-1185">Reference proteome</keyword>